<comment type="catalytic activity">
    <reaction evidence="4">
        <text>L-aspartate + L-glutamine + ATP + H2O = L-asparagine + L-glutamate + AMP + diphosphate + H(+)</text>
        <dbReference type="Rhea" id="RHEA:12228"/>
        <dbReference type="ChEBI" id="CHEBI:15377"/>
        <dbReference type="ChEBI" id="CHEBI:15378"/>
        <dbReference type="ChEBI" id="CHEBI:29985"/>
        <dbReference type="ChEBI" id="CHEBI:29991"/>
        <dbReference type="ChEBI" id="CHEBI:30616"/>
        <dbReference type="ChEBI" id="CHEBI:33019"/>
        <dbReference type="ChEBI" id="CHEBI:58048"/>
        <dbReference type="ChEBI" id="CHEBI:58359"/>
        <dbReference type="ChEBI" id="CHEBI:456215"/>
        <dbReference type="EC" id="6.3.5.4"/>
    </reaction>
</comment>
<evidence type="ECO:0000256" key="1">
    <source>
        <dbReference type="ARBA" id="ARBA00005187"/>
    </source>
</evidence>
<reference evidence="6" key="1">
    <citation type="journal article" date="2014" name="Int. J. Syst. Evol. Microbiol.">
        <title>Complete genome sequence of Corynebacterium casei LMG S-19264T (=DSM 44701T), isolated from a smear-ripened cheese.</title>
        <authorList>
            <consortium name="US DOE Joint Genome Institute (JGI-PGF)"/>
            <person name="Walter F."/>
            <person name="Albersmeier A."/>
            <person name="Kalinowski J."/>
            <person name="Ruckert C."/>
        </authorList>
    </citation>
    <scope>NUCLEOTIDE SEQUENCE</scope>
    <source>
        <strain evidence="6">JCM 4391</strain>
    </source>
</reference>
<dbReference type="InterPro" id="IPR051786">
    <property type="entry name" value="ASN_synthetase/amidase"/>
</dbReference>
<dbReference type="EMBL" id="BMTP01000011">
    <property type="protein sequence ID" value="GGU49774.1"/>
    <property type="molecule type" value="Genomic_DNA"/>
</dbReference>
<dbReference type="PANTHER" id="PTHR43284:SF1">
    <property type="entry name" value="ASPARAGINE SYNTHETASE"/>
    <property type="match status" value="1"/>
</dbReference>
<comment type="pathway">
    <text evidence="1">Amino-acid biosynthesis; L-asparagine biosynthesis; L-asparagine from L-aspartate (L-Gln route): step 1/1.</text>
</comment>
<reference evidence="6" key="2">
    <citation type="submission" date="2020-09" db="EMBL/GenBank/DDBJ databases">
        <authorList>
            <person name="Sun Q."/>
            <person name="Ohkuma M."/>
        </authorList>
    </citation>
    <scope>NUCLEOTIDE SEQUENCE</scope>
    <source>
        <strain evidence="6">JCM 4391</strain>
    </source>
</reference>
<feature type="domain" description="Asparagine synthetase" evidence="5">
    <location>
        <begin position="219"/>
        <end position="602"/>
    </location>
</feature>
<sequence>MTTGMSFPTGASWFLVLPDTDAVAALAALVRPGAAREIRHASGRPWLLGRWPEGAMTAATRGRIRLCVLGQHAVTEREAARAAGAGSPEAAERLARTWPGSHHLLASFDGETLARGPVTGVRSLFVARARGADNACVVADRADVLADLVGAELDEGRLAVQLLSPGILHPLTAQTVWRGVDVVPGDHRLTLDRDGHARTSRHWSPPPAELSLAEGARMVRDRLADAVAVRVAGGKPVSADLGGVDSTAVVCTAARSGVEIVAYTAAIHDVLGDDVTYARRTAEALDSLEHHVVPATAVPLTFDGVHELDDDLDTPSLYAVNRHRRMYIIERAAERGSSLHLSGMGGDELFSGASAHVHGLVRRHPRTGRHHARGFVSRHRWSRRTAWRQLLDGRSYGAWLDRVARDLTLPQPPMSVPLFEWGTPPRLPPWATGRAVEAVRDLIRTQAREAEPLGSGHGVHRELATMRSLARFARHVGQMSEPLGVTFASPYYDDLIVEAALAVRPEERVTPWRYKPLIEEAMRGVVPDDSRRRTTKAHAAFEEETGLRRHRSSLLALWEDARLHDLGLIDVEALRAWCRRPLAADLESALLHATVGCEVWLRTRENLAGRRGRTRTDTGGIPA</sequence>
<evidence type="ECO:0000256" key="4">
    <source>
        <dbReference type="ARBA" id="ARBA00048741"/>
    </source>
</evidence>
<keyword evidence="3" id="KW-0028">Amino-acid biosynthesis</keyword>
<gene>
    <name evidence="6" type="ORF">GCM10010274_42980</name>
</gene>
<dbReference type="InterPro" id="IPR001962">
    <property type="entry name" value="Asn_synthase"/>
</dbReference>
<dbReference type="GO" id="GO:0004066">
    <property type="term" value="F:asparagine synthase (glutamine-hydrolyzing) activity"/>
    <property type="evidence" value="ECO:0007669"/>
    <property type="project" value="UniProtKB-EC"/>
</dbReference>
<dbReference type="GO" id="GO:0006529">
    <property type="term" value="P:asparagine biosynthetic process"/>
    <property type="evidence" value="ECO:0007669"/>
    <property type="project" value="UniProtKB-KW"/>
</dbReference>
<evidence type="ECO:0000256" key="2">
    <source>
        <dbReference type="ARBA" id="ARBA00012737"/>
    </source>
</evidence>
<dbReference type="InterPro" id="IPR014729">
    <property type="entry name" value="Rossmann-like_a/b/a_fold"/>
</dbReference>
<evidence type="ECO:0000313" key="6">
    <source>
        <dbReference type="EMBL" id="GGU49774.1"/>
    </source>
</evidence>
<dbReference type="EC" id="6.3.5.4" evidence="2"/>
<dbReference type="SUPFAM" id="SSF52402">
    <property type="entry name" value="Adenine nucleotide alpha hydrolases-like"/>
    <property type="match status" value="1"/>
</dbReference>
<name>A0A918M6C4_9ACTN</name>
<keyword evidence="7" id="KW-1185">Reference proteome</keyword>
<protein>
    <recommendedName>
        <fullName evidence="2">asparagine synthase (glutamine-hydrolyzing)</fullName>
        <ecNumber evidence="2">6.3.5.4</ecNumber>
    </recommendedName>
</protein>
<comment type="caution">
    <text evidence="6">The sequence shown here is derived from an EMBL/GenBank/DDBJ whole genome shotgun (WGS) entry which is preliminary data.</text>
</comment>
<keyword evidence="3" id="KW-0061">Asparagine biosynthesis</keyword>
<dbReference type="PANTHER" id="PTHR43284">
    <property type="entry name" value="ASPARAGINE SYNTHETASE (GLUTAMINE-HYDROLYZING)"/>
    <property type="match status" value="1"/>
</dbReference>
<evidence type="ECO:0000259" key="5">
    <source>
        <dbReference type="Pfam" id="PF00733"/>
    </source>
</evidence>
<dbReference type="AlphaFoldDB" id="A0A918M6C4"/>
<organism evidence="6 7">
    <name type="scientific">Streptomyces lavendofoliae</name>
    <dbReference type="NCBI Taxonomy" id="67314"/>
    <lineage>
        <taxon>Bacteria</taxon>
        <taxon>Bacillati</taxon>
        <taxon>Actinomycetota</taxon>
        <taxon>Actinomycetes</taxon>
        <taxon>Kitasatosporales</taxon>
        <taxon>Streptomycetaceae</taxon>
        <taxon>Streptomyces</taxon>
    </lineage>
</organism>
<evidence type="ECO:0000256" key="3">
    <source>
        <dbReference type="ARBA" id="ARBA00022888"/>
    </source>
</evidence>
<dbReference type="Proteomes" id="UP000636661">
    <property type="component" value="Unassembled WGS sequence"/>
</dbReference>
<evidence type="ECO:0000313" key="7">
    <source>
        <dbReference type="Proteomes" id="UP000636661"/>
    </source>
</evidence>
<proteinExistence type="predicted"/>
<dbReference type="Pfam" id="PF00733">
    <property type="entry name" value="Asn_synthase"/>
    <property type="match status" value="1"/>
</dbReference>
<dbReference type="Gene3D" id="3.40.50.620">
    <property type="entry name" value="HUPs"/>
    <property type="match status" value="2"/>
</dbReference>
<accession>A0A918M6C4</accession>